<dbReference type="GeneID" id="5972771"/>
<evidence type="ECO:0008006" key="4">
    <source>
        <dbReference type="Google" id="ProtNLM"/>
    </source>
</evidence>
<organism evidence="2 3">
    <name type="scientific">Phaeosphaeria nodorum (strain SN15 / ATCC MYA-4574 / FGSC 10173)</name>
    <name type="common">Glume blotch fungus</name>
    <name type="synonym">Parastagonospora nodorum</name>
    <dbReference type="NCBI Taxonomy" id="321614"/>
    <lineage>
        <taxon>Eukaryota</taxon>
        <taxon>Fungi</taxon>
        <taxon>Dikarya</taxon>
        <taxon>Ascomycota</taxon>
        <taxon>Pezizomycotina</taxon>
        <taxon>Dothideomycetes</taxon>
        <taxon>Pleosporomycetidae</taxon>
        <taxon>Pleosporales</taxon>
        <taxon>Pleosporineae</taxon>
        <taxon>Phaeosphaeriaceae</taxon>
        <taxon>Parastagonospora</taxon>
    </lineage>
</organism>
<dbReference type="Pfam" id="PF11937">
    <property type="entry name" value="DUF3455"/>
    <property type="match status" value="1"/>
</dbReference>
<feature type="signal peptide" evidence="1">
    <location>
        <begin position="1"/>
        <end position="22"/>
    </location>
</feature>
<evidence type="ECO:0000256" key="1">
    <source>
        <dbReference type="SAM" id="SignalP"/>
    </source>
</evidence>
<evidence type="ECO:0000313" key="2">
    <source>
        <dbReference type="EMBL" id="EAT86554.2"/>
    </source>
</evidence>
<dbReference type="EMBL" id="CH445332">
    <property type="protein sequence ID" value="EAT86554.2"/>
    <property type="molecule type" value="Genomic_DNA"/>
</dbReference>
<protein>
    <recommendedName>
        <fullName evidence="4">Malate dehydrogenase</fullName>
    </recommendedName>
</protein>
<accession>Q0URX4</accession>
<feature type="chain" id="PRO_5004178067" description="Malate dehydrogenase" evidence="1">
    <location>
        <begin position="23"/>
        <end position="250"/>
    </location>
</feature>
<proteinExistence type="predicted"/>
<dbReference type="KEGG" id="pno:SNOG_05490"/>
<dbReference type="VEuPathDB" id="FungiDB:JI435_054900"/>
<keyword evidence="1" id="KW-0732">Signal</keyword>
<dbReference type="InterPro" id="IPR021851">
    <property type="entry name" value="DUF3455"/>
</dbReference>
<dbReference type="HOGENOM" id="CLU_067863_0_0_1"/>
<dbReference type="AlphaFoldDB" id="Q0URX4"/>
<dbReference type="PANTHER" id="PTHR35567:SF1">
    <property type="entry name" value="CONSERVED FUNGAL PROTEIN (AFU_ORTHOLOGUE AFUA_1G14230)"/>
    <property type="match status" value="1"/>
</dbReference>
<dbReference type="PANTHER" id="PTHR35567">
    <property type="entry name" value="MALATE DEHYDROGENASE (AFU_ORTHOLOGUE AFUA_2G13800)"/>
    <property type="match status" value="1"/>
</dbReference>
<gene>
    <name evidence="2" type="ORF">SNOG_05490</name>
</gene>
<dbReference type="Proteomes" id="UP000001055">
    <property type="component" value="Unassembled WGS sequence"/>
</dbReference>
<reference evidence="3" key="1">
    <citation type="journal article" date="2007" name="Plant Cell">
        <title>Dothideomycete-plant interactions illuminated by genome sequencing and EST analysis of the wheat pathogen Stagonospora nodorum.</title>
        <authorList>
            <person name="Hane J.K."/>
            <person name="Lowe R.G."/>
            <person name="Solomon P.S."/>
            <person name="Tan K.C."/>
            <person name="Schoch C.L."/>
            <person name="Spatafora J.W."/>
            <person name="Crous P.W."/>
            <person name="Kodira C."/>
            <person name="Birren B.W."/>
            <person name="Galagan J.E."/>
            <person name="Torriani S.F."/>
            <person name="McDonald B.A."/>
            <person name="Oliver R.P."/>
        </authorList>
    </citation>
    <scope>NUCLEOTIDE SEQUENCE [LARGE SCALE GENOMIC DNA]</scope>
    <source>
        <strain evidence="3">SN15 / ATCC MYA-4574 / FGSC 10173</strain>
    </source>
</reference>
<sequence length="250" mass="26500">MLFTSLSTALSALALFTASTNALPRPGGKPATYAPASDLSKLAKLMPTSALPVPDGQLKYVVLGIGTQNYTCSTGNPDAAPGTTGALATLYDIGTKLNDDPMAKWKIPSLSPLALALSNYPTTMEWSLKSQGYDHHIGTHLFKMLGTTNTPTFAFDQLAMTPYPQAQVGKLNDTPAPENACPGLTGEGAVKWLYLKDTKGLSQGGINTVYRLETAGGSAPATCKDMPQTFEVKYAAQCKFTSRHSTVLEF</sequence>
<dbReference type="RefSeq" id="XP_001795894.1">
    <property type="nucleotide sequence ID" value="XM_001795842.1"/>
</dbReference>
<name>Q0URX4_PHANO</name>
<evidence type="ECO:0000313" key="3">
    <source>
        <dbReference type="Proteomes" id="UP000001055"/>
    </source>
</evidence>
<dbReference type="eggNOG" id="ENOG502S85Z">
    <property type="taxonomic scope" value="Eukaryota"/>
</dbReference>
<dbReference type="InParanoid" id="Q0URX4"/>